<feature type="compositionally biased region" description="Polar residues" evidence="1">
    <location>
        <begin position="141"/>
        <end position="154"/>
    </location>
</feature>
<proteinExistence type="predicted"/>
<sequence>MEHIFFEYPSLKPGVPDVQTLMQVIRSSKDTWFVIGDEVTDFVKKALIVNTTIISFKNCKFAFENGAYFVEFDAKGKSKQYTEKPDWFITPAEFARTQWLVNHNLADVKATEFIKILMTYSLKERRSHCDLLFGLDLQKTGGASSTPDSKTVRTGNRGGKTTKPKVFEMGSFELFEQFFSRMKAAVAENKFPTLQVLTGMEDLTRAPGNLKQGVRTWFKAITGDLPPNNKRVDAGNAELFCAPIRAQIEEIEKIGLENYYQALSQAVHQAGDAYISEFTFRYPR</sequence>
<organism evidence="2">
    <name type="scientific">Phytobacter massiliensis</name>
    <dbReference type="NCBI Taxonomy" id="1485952"/>
    <lineage>
        <taxon>Bacteria</taxon>
        <taxon>Pseudomonadati</taxon>
        <taxon>Pseudomonadota</taxon>
        <taxon>Gammaproteobacteria</taxon>
        <taxon>Enterobacterales</taxon>
        <taxon>Enterobacteriaceae</taxon>
        <taxon>Phytobacter</taxon>
    </lineage>
</organism>
<dbReference type="OrthoDB" id="6609169at2"/>
<evidence type="ECO:0000313" key="2">
    <source>
        <dbReference type="EMBL" id="VYU60452.1"/>
    </source>
</evidence>
<feature type="region of interest" description="Disordered" evidence="1">
    <location>
        <begin position="141"/>
        <end position="161"/>
    </location>
</feature>
<dbReference type="EMBL" id="CACRTZ010000033">
    <property type="protein sequence ID" value="VYU60452.1"/>
    <property type="molecule type" value="Genomic_DNA"/>
</dbReference>
<evidence type="ECO:0000256" key="1">
    <source>
        <dbReference type="SAM" id="MobiDB-lite"/>
    </source>
</evidence>
<dbReference type="AlphaFoldDB" id="A0A6N3G7C3"/>
<dbReference type="RefSeq" id="WP_044177319.1">
    <property type="nucleotide sequence ID" value="NZ_CABKSF010000001.1"/>
</dbReference>
<reference evidence="2" key="1">
    <citation type="submission" date="2019-11" db="EMBL/GenBank/DDBJ databases">
        <authorList>
            <person name="Feng L."/>
        </authorList>
    </citation>
    <scope>NUCLEOTIDE SEQUENCE</scope>
    <source>
        <strain evidence="2">EMassiliensisLFYP7</strain>
    </source>
</reference>
<accession>A0A6N3G7C3</accession>
<name>A0A6N3G7C3_9ENTR</name>
<gene>
    <name evidence="2" type="ORF">EMLFYP7_03045</name>
</gene>
<protein>
    <submittedName>
        <fullName evidence="2">Uncharacterized protein</fullName>
    </submittedName>
</protein>